<protein>
    <recommendedName>
        <fullName evidence="4">Arsenate reductase</fullName>
        <ecNumber evidence="4">1.20.4.1</ecNumber>
    </recommendedName>
</protein>
<evidence type="ECO:0000313" key="6">
    <source>
        <dbReference type="Proteomes" id="UP000054695"/>
    </source>
</evidence>
<dbReference type="PATRIC" id="fig|447.4.peg.2766"/>
<comment type="catalytic activity">
    <reaction evidence="4">
        <text>[glutaredoxin]-dithiol + arsenate + glutathione + H(+) = glutathionyl-S-S-[glutaredoxin] + arsenite + H2O</text>
        <dbReference type="Rhea" id="RHEA:22016"/>
        <dbReference type="Rhea" id="RHEA-COMP:10729"/>
        <dbReference type="Rhea" id="RHEA-COMP:17668"/>
        <dbReference type="ChEBI" id="CHEBI:15377"/>
        <dbReference type="ChEBI" id="CHEBI:15378"/>
        <dbReference type="ChEBI" id="CHEBI:29242"/>
        <dbReference type="ChEBI" id="CHEBI:29950"/>
        <dbReference type="ChEBI" id="CHEBI:48597"/>
        <dbReference type="ChEBI" id="CHEBI:57925"/>
        <dbReference type="ChEBI" id="CHEBI:146199"/>
        <dbReference type="EC" id="1.20.4.1"/>
    </reaction>
</comment>
<dbReference type="PANTHER" id="PTHR30041:SF4">
    <property type="entry name" value="ARSENATE REDUCTASE"/>
    <property type="match status" value="1"/>
</dbReference>
<dbReference type="NCBIfam" id="TIGR00014">
    <property type="entry name" value="arsC"/>
    <property type="match status" value="1"/>
</dbReference>
<accession>A0A0W0RIZ2</accession>
<evidence type="ECO:0000256" key="2">
    <source>
        <dbReference type="ARBA" id="ARBA00023002"/>
    </source>
</evidence>
<reference evidence="5 6" key="1">
    <citation type="submission" date="2015-11" db="EMBL/GenBank/DDBJ databases">
        <title>Genomic analysis of 38 Legionella species identifies large and diverse effector repertoires.</title>
        <authorList>
            <person name="Burstein D."/>
            <person name="Amaro F."/>
            <person name="Zusman T."/>
            <person name="Lifshitz Z."/>
            <person name="Cohen O."/>
            <person name="Gilbert J.A."/>
            <person name="Pupko T."/>
            <person name="Shuman H.A."/>
            <person name="Segal G."/>
        </authorList>
    </citation>
    <scope>NUCLEOTIDE SEQUENCE [LARGE SCALE GENOMIC DNA]</scope>
    <source>
        <strain evidence="5 6">WIGA</strain>
    </source>
</reference>
<dbReference type="AlphaFoldDB" id="A0A0W0RIZ2"/>
<evidence type="ECO:0000256" key="3">
    <source>
        <dbReference type="PROSITE-ProRule" id="PRU01282"/>
    </source>
</evidence>
<keyword evidence="6" id="KW-1185">Reference proteome</keyword>
<sequence>MEEIIIYHNPRCSKSRKTLELLQSKGVEPVIVEYLKTPLNLEQLKSLRAHFALKDFVRTDEPVFKELGLSLDNENQVLQAMVKEPILMQRPIVTSKEKAIIGRPPENVLKLLE</sequence>
<evidence type="ECO:0000256" key="1">
    <source>
        <dbReference type="ARBA" id="ARBA00007198"/>
    </source>
</evidence>
<proteinExistence type="inferred from homology"/>
<dbReference type="InterPro" id="IPR006659">
    <property type="entry name" value="Arsenate_reductase"/>
</dbReference>
<organism evidence="5 6">
    <name type="scientific">Legionella bozemanae</name>
    <name type="common">Fluoribacter bozemanae</name>
    <dbReference type="NCBI Taxonomy" id="447"/>
    <lineage>
        <taxon>Bacteria</taxon>
        <taxon>Pseudomonadati</taxon>
        <taxon>Pseudomonadota</taxon>
        <taxon>Gammaproteobacteria</taxon>
        <taxon>Legionellales</taxon>
        <taxon>Legionellaceae</taxon>
        <taxon>Legionella</taxon>
    </lineage>
</organism>
<dbReference type="Proteomes" id="UP000054695">
    <property type="component" value="Unassembled WGS sequence"/>
</dbReference>
<evidence type="ECO:0000256" key="4">
    <source>
        <dbReference type="RuleBase" id="RU362029"/>
    </source>
</evidence>
<dbReference type="InterPro" id="IPR036249">
    <property type="entry name" value="Thioredoxin-like_sf"/>
</dbReference>
<dbReference type="OrthoDB" id="9790554at2"/>
<dbReference type="Pfam" id="PF03960">
    <property type="entry name" value="ArsC"/>
    <property type="match status" value="1"/>
</dbReference>
<evidence type="ECO:0000313" key="5">
    <source>
        <dbReference type="EMBL" id="KTC71027.1"/>
    </source>
</evidence>
<comment type="similarity">
    <text evidence="1 3 4">Belongs to the ArsC family.</text>
</comment>
<dbReference type="EC" id="1.20.4.1" evidence="4"/>
<keyword evidence="2 4" id="KW-0560">Oxidoreductase</keyword>
<dbReference type="RefSeq" id="WP_058460206.1">
    <property type="nucleotide sequence ID" value="NZ_CAAAIY010000005.1"/>
</dbReference>
<dbReference type="EMBL" id="LNXU01000032">
    <property type="protein sequence ID" value="KTC71027.1"/>
    <property type="molecule type" value="Genomic_DNA"/>
</dbReference>
<gene>
    <name evidence="5" type="primary">yfgD</name>
    <name evidence="5" type="ORF">Lboz_2604</name>
</gene>
<dbReference type="PANTHER" id="PTHR30041">
    <property type="entry name" value="ARSENATE REDUCTASE"/>
    <property type="match status" value="1"/>
</dbReference>
<dbReference type="SUPFAM" id="SSF52833">
    <property type="entry name" value="Thioredoxin-like"/>
    <property type="match status" value="1"/>
</dbReference>
<dbReference type="PROSITE" id="PS51353">
    <property type="entry name" value="ARSC"/>
    <property type="match status" value="1"/>
</dbReference>
<dbReference type="STRING" id="447.Lboz_2604"/>
<dbReference type="CDD" id="cd03034">
    <property type="entry name" value="ArsC_ArsC"/>
    <property type="match status" value="1"/>
</dbReference>
<dbReference type="InterPro" id="IPR006660">
    <property type="entry name" value="Arsenate_reductase-like"/>
</dbReference>
<comment type="caution">
    <text evidence="5">The sequence shown here is derived from an EMBL/GenBank/DDBJ whole genome shotgun (WGS) entry which is preliminary data.</text>
</comment>
<dbReference type="GO" id="GO:0008794">
    <property type="term" value="F:arsenate reductase (glutaredoxin) activity"/>
    <property type="evidence" value="ECO:0007669"/>
    <property type="project" value="UniProtKB-UniRule"/>
</dbReference>
<name>A0A0W0RIZ2_LEGBO</name>
<dbReference type="Gene3D" id="3.40.30.10">
    <property type="entry name" value="Glutaredoxin"/>
    <property type="match status" value="1"/>
</dbReference>